<accession>A0A183G793</accession>
<evidence type="ECO:0000313" key="4">
    <source>
        <dbReference type="WBParaSite" id="HPBE_0001763701-mRNA-1"/>
    </source>
</evidence>
<feature type="region of interest" description="Disordered" evidence="1">
    <location>
        <begin position="248"/>
        <end position="271"/>
    </location>
</feature>
<accession>A0A3P8A7X7</accession>
<dbReference type="EMBL" id="UZAH01030144">
    <property type="protein sequence ID" value="VDP09472.1"/>
    <property type="molecule type" value="Genomic_DNA"/>
</dbReference>
<dbReference type="AlphaFoldDB" id="A0A183G793"/>
<keyword evidence="3" id="KW-1185">Reference proteome</keyword>
<proteinExistence type="predicted"/>
<dbReference type="WBParaSite" id="HPBE_0001763701-mRNA-1">
    <property type="protein sequence ID" value="HPBE_0001763701-mRNA-1"/>
    <property type="gene ID" value="HPBE_0001763701"/>
</dbReference>
<reference evidence="4" key="2">
    <citation type="submission" date="2019-09" db="UniProtKB">
        <authorList>
            <consortium name="WormBaseParasite"/>
        </authorList>
    </citation>
    <scope>IDENTIFICATION</scope>
</reference>
<protein>
    <submittedName>
        <fullName evidence="2 4">Uncharacterized protein</fullName>
    </submittedName>
</protein>
<dbReference type="Proteomes" id="UP000050761">
    <property type="component" value="Unassembled WGS sequence"/>
</dbReference>
<evidence type="ECO:0000313" key="3">
    <source>
        <dbReference type="Proteomes" id="UP000050761"/>
    </source>
</evidence>
<reference evidence="2 3" key="1">
    <citation type="submission" date="2018-11" db="EMBL/GenBank/DDBJ databases">
        <authorList>
            <consortium name="Pathogen Informatics"/>
        </authorList>
    </citation>
    <scope>NUCLEOTIDE SEQUENCE [LARGE SCALE GENOMIC DNA]</scope>
</reference>
<organism evidence="3 4">
    <name type="scientific">Heligmosomoides polygyrus</name>
    <name type="common">Parasitic roundworm</name>
    <dbReference type="NCBI Taxonomy" id="6339"/>
    <lineage>
        <taxon>Eukaryota</taxon>
        <taxon>Metazoa</taxon>
        <taxon>Ecdysozoa</taxon>
        <taxon>Nematoda</taxon>
        <taxon>Chromadorea</taxon>
        <taxon>Rhabditida</taxon>
        <taxon>Rhabditina</taxon>
        <taxon>Rhabditomorpha</taxon>
        <taxon>Strongyloidea</taxon>
        <taxon>Heligmosomidae</taxon>
        <taxon>Heligmosomoides</taxon>
    </lineage>
</organism>
<sequence>MNSDGPPVSNIAPTLDLQALLATMPEFQMLPSLSTVAKEGSSTEMASSQSLLFPPIPNDQLAALSLGLFPLSGFSMFPLLPMGPMTSALPPHSTIESLGLMTTNNLRQSTSSVMAPPGVDTRPRAFSSAAALQRPKQPPTPEKRRKRSRKAQEEEQSSVLRMLVDEEDDAPLKLRQPPSTKDLDEKLRMDAAKGETFSVLAFLAVSMVVLSESSPPPAKRASPERLVDLIEEKPSRIALRRIIRDEDLPDSIGPDSPFRHHPKYQRKQRDSDDMMDGMEALTAFCVVNGYVPDSSEPSPSPKNDAGYTSTGSPKKTFAEMMEHAICRELVTAE</sequence>
<evidence type="ECO:0000256" key="1">
    <source>
        <dbReference type="SAM" id="MobiDB-lite"/>
    </source>
</evidence>
<name>A0A183G793_HELPZ</name>
<gene>
    <name evidence="2" type="ORF">HPBE_LOCUS17636</name>
</gene>
<evidence type="ECO:0000313" key="2">
    <source>
        <dbReference type="EMBL" id="VDP09472.1"/>
    </source>
</evidence>
<feature type="region of interest" description="Disordered" evidence="1">
    <location>
        <begin position="292"/>
        <end position="314"/>
    </location>
</feature>
<feature type="region of interest" description="Disordered" evidence="1">
    <location>
        <begin position="110"/>
        <end position="184"/>
    </location>
</feature>
<dbReference type="OrthoDB" id="5817113at2759"/>